<name>A0A133VNT6_9EURY</name>
<accession>A0A133VNT6</accession>
<dbReference type="EMBL" id="LHYK01000011">
    <property type="protein sequence ID" value="KXB08114.1"/>
    <property type="molecule type" value="Genomic_DNA"/>
</dbReference>
<keyword evidence="2" id="KW-1185">Reference proteome</keyword>
<proteinExistence type="predicted"/>
<dbReference type="AlphaFoldDB" id="A0A133VNT6"/>
<protein>
    <recommendedName>
        <fullName evidence="3">Radical SAM core domain-containing protein</fullName>
    </recommendedName>
</protein>
<organism evidence="1 2">
    <name type="scientific">candidate division MSBL1 archaeon SCGC-AAA385D11</name>
    <dbReference type="NCBI Taxonomy" id="1698286"/>
    <lineage>
        <taxon>Archaea</taxon>
        <taxon>Methanobacteriati</taxon>
        <taxon>Methanobacteriota</taxon>
        <taxon>candidate division MSBL1</taxon>
    </lineage>
</organism>
<reference evidence="1 2" key="1">
    <citation type="journal article" date="2016" name="Sci. Rep.">
        <title>Metabolic traits of an uncultured archaeal lineage -MSBL1- from brine pools of the Red Sea.</title>
        <authorList>
            <person name="Mwirichia R."/>
            <person name="Alam I."/>
            <person name="Rashid M."/>
            <person name="Vinu M."/>
            <person name="Ba-Alawi W."/>
            <person name="Anthony Kamau A."/>
            <person name="Kamanda Ngugi D."/>
            <person name="Goker M."/>
            <person name="Klenk H.P."/>
            <person name="Bajic V."/>
            <person name="Stingl U."/>
        </authorList>
    </citation>
    <scope>NUCLEOTIDE SEQUENCE [LARGE SCALE GENOMIC DNA]</scope>
    <source>
        <strain evidence="1">SCGC-AAA385D11</strain>
    </source>
</reference>
<evidence type="ECO:0000313" key="1">
    <source>
        <dbReference type="EMBL" id="KXB08114.1"/>
    </source>
</evidence>
<dbReference type="Proteomes" id="UP000070256">
    <property type="component" value="Unassembled WGS sequence"/>
</dbReference>
<evidence type="ECO:0000313" key="2">
    <source>
        <dbReference type="Proteomes" id="UP000070256"/>
    </source>
</evidence>
<evidence type="ECO:0008006" key="3">
    <source>
        <dbReference type="Google" id="ProtNLM"/>
    </source>
</evidence>
<sequence length="144" mass="16179">MFVEENAKEKIWEFRTPLIPKINEDEVKYIGEFLSDIDEELPLNFLAFRPNFVLENHLGAKRAMMKRAVEAAKKAGLKNVSWSGHTDLSGYIAENKASEYGREGGKLAGGYAKGAGCVTHPRNCGSCKLQQQCPIKKYKAKRRT</sequence>
<comment type="caution">
    <text evidence="1">The sequence shown here is derived from an EMBL/GenBank/DDBJ whole genome shotgun (WGS) entry which is preliminary data.</text>
</comment>
<gene>
    <name evidence="1" type="ORF">AKJ58_00850</name>
</gene>